<keyword evidence="2" id="KW-1185">Reference proteome</keyword>
<evidence type="ECO:0000313" key="1">
    <source>
        <dbReference type="EMBL" id="KAJ1135402.1"/>
    </source>
</evidence>
<evidence type="ECO:0000313" key="2">
    <source>
        <dbReference type="Proteomes" id="UP001066276"/>
    </source>
</evidence>
<dbReference type="EMBL" id="JANPWB010000010">
    <property type="protein sequence ID" value="KAJ1135402.1"/>
    <property type="molecule type" value="Genomic_DNA"/>
</dbReference>
<sequence>MTNVVGAVKVLFPPPVSIEFSTDHRVDNGLSPITIKAYNGVQSPSFKIERTVSVNINQTPFDAEAGISIDSNQAQFDVEARVSVDVNQAPFNVEARVSVDCNQEPFNIEAASSVSTNQALLNFVTSLCQWPLSFHQR</sequence>
<proteinExistence type="predicted"/>
<dbReference type="Proteomes" id="UP001066276">
    <property type="component" value="Chromosome 6"/>
</dbReference>
<reference evidence="1" key="1">
    <citation type="journal article" date="2022" name="bioRxiv">
        <title>Sequencing and chromosome-scale assembly of the giantPleurodeles waltlgenome.</title>
        <authorList>
            <person name="Brown T."/>
            <person name="Elewa A."/>
            <person name="Iarovenko S."/>
            <person name="Subramanian E."/>
            <person name="Araus A.J."/>
            <person name="Petzold A."/>
            <person name="Susuki M."/>
            <person name="Suzuki K.-i.T."/>
            <person name="Hayashi T."/>
            <person name="Toyoda A."/>
            <person name="Oliveira C."/>
            <person name="Osipova E."/>
            <person name="Leigh N.D."/>
            <person name="Simon A."/>
            <person name="Yun M.H."/>
        </authorList>
    </citation>
    <scope>NUCLEOTIDE SEQUENCE</scope>
    <source>
        <strain evidence="1">20211129_DDA</strain>
        <tissue evidence="1">Liver</tissue>
    </source>
</reference>
<gene>
    <name evidence="1" type="ORF">NDU88_001842</name>
</gene>
<dbReference type="AlphaFoldDB" id="A0AAV7Q4B2"/>
<comment type="caution">
    <text evidence="1">The sequence shown here is derived from an EMBL/GenBank/DDBJ whole genome shotgun (WGS) entry which is preliminary data.</text>
</comment>
<accession>A0AAV7Q4B2</accession>
<name>A0AAV7Q4B2_PLEWA</name>
<organism evidence="1 2">
    <name type="scientific">Pleurodeles waltl</name>
    <name type="common">Iberian ribbed newt</name>
    <dbReference type="NCBI Taxonomy" id="8319"/>
    <lineage>
        <taxon>Eukaryota</taxon>
        <taxon>Metazoa</taxon>
        <taxon>Chordata</taxon>
        <taxon>Craniata</taxon>
        <taxon>Vertebrata</taxon>
        <taxon>Euteleostomi</taxon>
        <taxon>Amphibia</taxon>
        <taxon>Batrachia</taxon>
        <taxon>Caudata</taxon>
        <taxon>Salamandroidea</taxon>
        <taxon>Salamandridae</taxon>
        <taxon>Pleurodelinae</taxon>
        <taxon>Pleurodeles</taxon>
    </lineage>
</organism>
<protein>
    <submittedName>
        <fullName evidence="1">Uncharacterized protein</fullName>
    </submittedName>
</protein>